<keyword evidence="4" id="KW-1185">Reference proteome</keyword>
<evidence type="ECO:0000256" key="2">
    <source>
        <dbReference type="SAM" id="SignalP"/>
    </source>
</evidence>
<sequence>MLAAALLSLVGVTVPPGTGSEQPCVWQRGDNFYRNNQRSGNLFSLSSSSSSSPPRGVPMDSTRFLKTD</sequence>
<evidence type="ECO:0000313" key="3">
    <source>
        <dbReference type="EMBL" id="KAG7496225.1"/>
    </source>
</evidence>
<dbReference type="AlphaFoldDB" id="A0AAV6QU11"/>
<protein>
    <recommendedName>
        <fullName evidence="5">Secreted protein</fullName>
    </recommendedName>
</protein>
<dbReference type="EMBL" id="JAGKHQ010000015">
    <property type="protein sequence ID" value="KAG7496225.1"/>
    <property type="molecule type" value="Genomic_DNA"/>
</dbReference>
<accession>A0AAV6QU11</accession>
<proteinExistence type="predicted"/>
<organism evidence="3 4">
    <name type="scientific">Solea senegalensis</name>
    <name type="common">Senegalese sole</name>
    <dbReference type="NCBI Taxonomy" id="28829"/>
    <lineage>
        <taxon>Eukaryota</taxon>
        <taxon>Metazoa</taxon>
        <taxon>Chordata</taxon>
        <taxon>Craniata</taxon>
        <taxon>Vertebrata</taxon>
        <taxon>Euteleostomi</taxon>
        <taxon>Actinopterygii</taxon>
        <taxon>Neopterygii</taxon>
        <taxon>Teleostei</taxon>
        <taxon>Neoteleostei</taxon>
        <taxon>Acanthomorphata</taxon>
        <taxon>Carangaria</taxon>
        <taxon>Pleuronectiformes</taxon>
        <taxon>Pleuronectoidei</taxon>
        <taxon>Soleidae</taxon>
        <taxon>Solea</taxon>
    </lineage>
</organism>
<evidence type="ECO:0000313" key="4">
    <source>
        <dbReference type="Proteomes" id="UP000693946"/>
    </source>
</evidence>
<feature type="signal peptide" evidence="2">
    <location>
        <begin position="1"/>
        <end position="20"/>
    </location>
</feature>
<evidence type="ECO:0000256" key="1">
    <source>
        <dbReference type="SAM" id="MobiDB-lite"/>
    </source>
</evidence>
<gene>
    <name evidence="3" type="ORF">JOB18_014724</name>
</gene>
<reference evidence="3 4" key="1">
    <citation type="journal article" date="2021" name="Sci. Rep.">
        <title>Chromosome anchoring in Senegalese sole (Solea senegalensis) reveals sex-associated markers and genome rearrangements in flatfish.</title>
        <authorList>
            <person name="Guerrero-Cozar I."/>
            <person name="Gomez-Garrido J."/>
            <person name="Berbel C."/>
            <person name="Martinez-Blanch J.F."/>
            <person name="Alioto T."/>
            <person name="Claros M.G."/>
            <person name="Gagnaire P.A."/>
            <person name="Manchado M."/>
        </authorList>
    </citation>
    <scope>NUCLEOTIDE SEQUENCE [LARGE SCALE GENOMIC DNA]</scope>
    <source>
        <strain evidence="3">Sse05_10M</strain>
    </source>
</reference>
<feature type="chain" id="PRO_5043585736" description="Secreted protein" evidence="2">
    <location>
        <begin position="21"/>
        <end position="68"/>
    </location>
</feature>
<comment type="caution">
    <text evidence="3">The sequence shown here is derived from an EMBL/GenBank/DDBJ whole genome shotgun (WGS) entry which is preliminary data.</text>
</comment>
<name>A0AAV6QU11_SOLSE</name>
<dbReference type="Proteomes" id="UP000693946">
    <property type="component" value="Linkage Group LG3"/>
</dbReference>
<feature type="region of interest" description="Disordered" evidence="1">
    <location>
        <begin position="43"/>
        <end position="68"/>
    </location>
</feature>
<keyword evidence="2" id="KW-0732">Signal</keyword>
<evidence type="ECO:0008006" key="5">
    <source>
        <dbReference type="Google" id="ProtNLM"/>
    </source>
</evidence>